<organism evidence="1">
    <name type="scientific">Rhizophora mucronata</name>
    <name type="common">Asiatic mangrove</name>
    <dbReference type="NCBI Taxonomy" id="61149"/>
    <lineage>
        <taxon>Eukaryota</taxon>
        <taxon>Viridiplantae</taxon>
        <taxon>Streptophyta</taxon>
        <taxon>Embryophyta</taxon>
        <taxon>Tracheophyta</taxon>
        <taxon>Spermatophyta</taxon>
        <taxon>Magnoliopsida</taxon>
        <taxon>eudicotyledons</taxon>
        <taxon>Gunneridae</taxon>
        <taxon>Pentapetalae</taxon>
        <taxon>rosids</taxon>
        <taxon>fabids</taxon>
        <taxon>Malpighiales</taxon>
        <taxon>Rhizophoraceae</taxon>
        <taxon>Rhizophora</taxon>
    </lineage>
</organism>
<accession>A0A2P2P5W9</accession>
<protein>
    <submittedName>
        <fullName evidence="1">Uncharacterized protein</fullName>
    </submittedName>
</protein>
<evidence type="ECO:0000313" key="1">
    <source>
        <dbReference type="EMBL" id="MBX50069.1"/>
    </source>
</evidence>
<proteinExistence type="predicted"/>
<dbReference type="EMBL" id="GGEC01069585">
    <property type="protein sequence ID" value="MBX50069.1"/>
    <property type="molecule type" value="Transcribed_RNA"/>
</dbReference>
<reference evidence="1" key="1">
    <citation type="submission" date="2018-02" db="EMBL/GenBank/DDBJ databases">
        <title>Rhizophora mucronata_Transcriptome.</title>
        <authorList>
            <person name="Meera S.P."/>
            <person name="Sreeshan A."/>
            <person name="Augustine A."/>
        </authorList>
    </citation>
    <scope>NUCLEOTIDE SEQUENCE</scope>
    <source>
        <tissue evidence="1">Leaf</tissue>
    </source>
</reference>
<sequence length="17" mass="1876">MCVWKLENANLPACGRA</sequence>
<name>A0A2P2P5W9_RHIMU</name>
<dbReference type="AlphaFoldDB" id="A0A2P2P5W9"/>